<comment type="caution">
    <text evidence="1">The sequence shown here is derived from an EMBL/GenBank/DDBJ whole genome shotgun (WGS) entry which is preliminary data.</text>
</comment>
<sequence length="170" mass="20270">MNHYLALYATKAASREEITERIIAEMEKIQCRGLRVIRNSLQATANEIHLIDLGMMSARALLDKRALFFWAKVSNAKEGSILKNLVKINYEEKLGWEKWCRELLDKYGLDDCMLPGGENLKRWRRRMHMAIWRADREWCIQPMREENLKNHDIILRYECCYLKNGWIHKT</sequence>
<gene>
    <name evidence="1" type="ORF">BSTOLATCC_MIC57007</name>
</gene>
<organism evidence="1 2">
    <name type="scientific">Blepharisma stoltei</name>
    <dbReference type="NCBI Taxonomy" id="1481888"/>
    <lineage>
        <taxon>Eukaryota</taxon>
        <taxon>Sar</taxon>
        <taxon>Alveolata</taxon>
        <taxon>Ciliophora</taxon>
        <taxon>Postciliodesmatophora</taxon>
        <taxon>Heterotrichea</taxon>
        <taxon>Heterotrichida</taxon>
        <taxon>Blepharismidae</taxon>
        <taxon>Blepharisma</taxon>
    </lineage>
</organism>
<evidence type="ECO:0000313" key="2">
    <source>
        <dbReference type="Proteomes" id="UP001162131"/>
    </source>
</evidence>
<reference evidence="1" key="1">
    <citation type="submission" date="2021-09" db="EMBL/GenBank/DDBJ databases">
        <authorList>
            <consortium name="AG Swart"/>
            <person name="Singh M."/>
            <person name="Singh A."/>
            <person name="Seah K."/>
            <person name="Emmerich C."/>
        </authorList>
    </citation>
    <scope>NUCLEOTIDE SEQUENCE</scope>
    <source>
        <strain evidence="1">ATCC30299</strain>
    </source>
</reference>
<dbReference type="Proteomes" id="UP001162131">
    <property type="component" value="Unassembled WGS sequence"/>
</dbReference>
<name>A0AAU9KAT3_9CILI</name>
<keyword evidence="2" id="KW-1185">Reference proteome</keyword>
<protein>
    <submittedName>
        <fullName evidence="1">Uncharacterized protein</fullName>
    </submittedName>
</protein>
<accession>A0AAU9KAT3</accession>
<dbReference type="EMBL" id="CAJZBQ010000055">
    <property type="protein sequence ID" value="CAG9332715.1"/>
    <property type="molecule type" value="Genomic_DNA"/>
</dbReference>
<proteinExistence type="predicted"/>
<dbReference type="AlphaFoldDB" id="A0AAU9KAT3"/>
<evidence type="ECO:0000313" key="1">
    <source>
        <dbReference type="EMBL" id="CAG9332715.1"/>
    </source>
</evidence>